<evidence type="ECO:0000256" key="10">
    <source>
        <dbReference type="HAMAP-Rule" id="MF_00185"/>
    </source>
</evidence>
<evidence type="ECO:0000256" key="6">
    <source>
        <dbReference type="ARBA" id="ARBA00022741"/>
    </source>
</evidence>
<evidence type="ECO:0000256" key="12">
    <source>
        <dbReference type="RuleBase" id="RU003784"/>
    </source>
</evidence>
<dbReference type="InterPro" id="IPR039657">
    <property type="entry name" value="Dimethylallyltransferase"/>
</dbReference>
<comment type="catalytic activity">
    <reaction evidence="9 10 11">
        <text>adenosine(37) in tRNA + dimethylallyl diphosphate = N(6)-dimethylallyladenosine(37) in tRNA + diphosphate</text>
        <dbReference type="Rhea" id="RHEA:26482"/>
        <dbReference type="Rhea" id="RHEA-COMP:10162"/>
        <dbReference type="Rhea" id="RHEA-COMP:10375"/>
        <dbReference type="ChEBI" id="CHEBI:33019"/>
        <dbReference type="ChEBI" id="CHEBI:57623"/>
        <dbReference type="ChEBI" id="CHEBI:74411"/>
        <dbReference type="ChEBI" id="CHEBI:74415"/>
        <dbReference type="EC" id="2.5.1.75"/>
    </reaction>
</comment>
<gene>
    <name evidence="10 14" type="primary">miaA</name>
    <name evidence="14" type="ORF">NCTC12742_01996</name>
</gene>
<evidence type="ECO:0000256" key="1">
    <source>
        <dbReference type="ARBA" id="ARBA00001946"/>
    </source>
</evidence>
<dbReference type="GO" id="GO:0005524">
    <property type="term" value="F:ATP binding"/>
    <property type="evidence" value="ECO:0007669"/>
    <property type="project" value="UniProtKB-UniRule"/>
</dbReference>
<comment type="caution">
    <text evidence="10">Lacks conserved residue(s) required for the propagation of feature annotation.</text>
</comment>
<reference evidence="14 15" key="1">
    <citation type="submission" date="2018-12" db="EMBL/GenBank/DDBJ databases">
        <authorList>
            <consortium name="Pathogen Informatics"/>
        </authorList>
    </citation>
    <scope>NUCLEOTIDE SEQUENCE [LARGE SCALE GENOMIC DNA]</scope>
    <source>
        <strain evidence="14 15">NCTC12742</strain>
    </source>
</reference>
<comment type="subunit">
    <text evidence="10">Monomer.</text>
</comment>
<dbReference type="InterPro" id="IPR018022">
    <property type="entry name" value="IPT"/>
</dbReference>
<feature type="site" description="Interaction with substrate tRNA" evidence="10">
    <location>
        <position position="102"/>
    </location>
</feature>
<dbReference type="Pfam" id="PF01715">
    <property type="entry name" value="IPPT"/>
    <property type="match status" value="1"/>
</dbReference>
<evidence type="ECO:0000256" key="9">
    <source>
        <dbReference type="ARBA" id="ARBA00049563"/>
    </source>
</evidence>
<dbReference type="Proteomes" id="UP000272771">
    <property type="component" value="Chromosome"/>
</dbReference>
<dbReference type="Gene3D" id="1.10.20.140">
    <property type="match status" value="1"/>
</dbReference>
<keyword evidence="7 10" id="KW-0067">ATP-binding</keyword>
<evidence type="ECO:0000256" key="7">
    <source>
        <dbReference type="ARBA" id="ARBA00022840"/>
    </source>
</evidence>
<dbReference type="SUPFAM" id="SSF52540">
    <property type="entry name" value="P-loop containing nucleoside triphosphate hydrolases"/>
    <property type="match status" value="1"/>
</dbReference>
<dbReference type="RefSeq" id="WP_004284882.1">
    <property type="nucleotide sequence ID" value="NZ_CAUJRG010000015.1"/>
</dbReference>
<comment type="function">
    <text evidence="2 10 12">Catalyzes the transfer of a dimethylallyl group onto the adenine at position 37 in tRNAs that read codons beginning with uridine, leading to the formation of N6-(dimethylallyl)adenosine (i(6)A).</text>
</comment>
<feature type="region of interest" description="Interaction with substrate tRNA" evidence="10">
    <location>
        <begin position="36"/>
        <end position="39"/>
    </location>
</feature>
<name>A0A448VQV1_9NEIS</name>
<dbReference type="PANTHER" id="PTHR11088">
    <property type="entry name" value="TRNA DIMETHYLALLYLTRANSFERASE"/>
    <property type="match status" value="1"/>
</dbReference>
<dbReference type="HAMAP" id="MF_00185">
    <property type="entry name" value="IPP_trans"/>
    <property type="match status" value="1"/>
</dbReference>
<dbReference type="NCBIfam" id="TIGR00174">
    <property type="entry name" value="miaA"/>
    <property type="match status" value="1"/>
</dbReference>
<evidence type="ECO:0000256" key="13">
    <source>
        <dbReference type="RuleBase" id="RU003785"/>
    </source>
</evidence>
<keyword evidence="5 10" id="KW-0819">tRNA processing</keyword>
<dbReference type="STRING" id="28091.SAMEA3174300_00550"/>
<dbReference type="PANTHER" id="PTHR11088:SF60">
    <property type="entry name" value="TRNA DIMETHYLALLYLTRANSFERASE"/>
    <property type="match status" value="1"/>
</dbReference>
<evidence type="ECO:0000313" key="15">
    <source>
        <dbReference type="Proteomes" id="UP000272771"/>
    </source>
</evidence>
<proteinExistence type="inferred from homology"/>
<dbReference type="KEGG" id="nwe:SAMEA3174300_0550"/>
<evidence type="ECO:0000256" key="8">
    <source>
        <dbReference type="ARBA" id="ARBA00022842"/>
    </source>
</evidence>
<keyword evidence="8 10" id="KW-0460">Magnesium</keyword>
<dbReference type="FunFam" id="1.10.20.140:FF:000001">
    <property type="entry name" value="tRNA dimethylallyltransferase"/>
    <property type="match status" value="1"/>
</dbReference>
<comment type="cofactor">
    <cofactor evidence="1 10">
        <name>Mg(2+)</name>
        <dbReference type="ChEBI" id="CHEBI:18420"/>
    </cofactor>
</comment>
<dbReference type="EC" id="2.5.1.75" evidence="10"/>
<evidence type="ECO:0000256" key="4">
    <source>
        <dbReference type="ARBA" id="ARBA00022679"/>
    </source>
</evidence>
<dbReference type="GO" id="GO:0052381">
    <property type="term" value="F:tRNA dimethylallyltransferase activity"/>
    <property type="evidence" value="ECO:0007669"/>
    <property type="project" value="UniProtKB-UniRule"/>
</dbReference>
<keyword evidence="4 10" id="KW-0808">Transferase</keyword>
<dbReference type="Gene3D" id="3.40.50.300">
    <property type="entry name" value="P-loop containing nucleotide triphosphate hydrolases"/>
    <property type="match status" value="1"/>
</dbReference>
<protein>
    <recommendedName>
        <fullName evidence="10">tRNA dimethylallyltransferase</fullName>
        <ecNumber evidence="10">2.5.1.75</ecNumber>
    </recommendedName>
    <alternativeName>
        <fullName evidence="10">Dimethylallyl diphosphate:tRNA dimethylallyltransferase</fullName>
        <shortName evidence="10">DMAPP:tRNA dimethylallyltransferase</shortName>
        <shortName evidence="10">DMATase</shortName>
    </alternativeName>
    <alternativeName>
        <fullName evidence="10">Isopentenyl-diphosphate:tRNA isopentenyltransferase</fullName>
        <shortName evidence="10">IPP transferase</shortName>
        <shortName evidence="10">IPPT</shortName>
        <shortName evidence="10">IPTase</shortName>
    </alternativeName>
</protein>
<dbReference type="OrthoDB" id="9776390at2"/>
<feature type="region of interest" description="Interaction with substrate tRNA" evidence="10">
    <location>
        <begin position="243"/>
        <end position="248"/>
    </location>
</feature>
<dbReference type="EMBL" id="LR134533">
    <property type="protein sequence ID" value="VEJ52082.1"/>
    <property type="molecule type" value="Genomic_DNA"/>
</dbReference>
<feature type="region of interest" description="Interaction with substrate tRNA" evidence="10">
    <location>
        <begin position="160"/>
        <end position="164"/>
    </location>
</feature>
<comment type="similarity">
    <text evidence="3 10 13">Belongs to the IPP transferase family.</text>
</comment>
<feature type="site" description="Interaction with substrate tRNA" evidence="10">
    <location>
        <position position="124"/>
    </location>
</feature>
<dbReference type="GO" id="GO:0006400">
    <property type="term" value="P:tRNA modification"/>
    <property type="evidence" value="ECO:0007669"/>
    <property type="project" value="TreeGrafter"/>
</dbReference>
<organism evidence="14 15">
    <name type="scientific">Neisseria weaveri</name>
    <dbReference type="NCBI Taxonomy" id="28091"/>
    <lineage>
        <taxon>Bacteria</taxon>
        <taxon>Pseudomonadati</taxon>
        <taxon>Pseudomonadota</taxon>
        <taxon>Betaproteobacteria</taxon>
        <taxon>Neisseriales</taxon>
        <taxon>Neisseriaceae</taxon>
        <taxon>Neisseria</taxon>
    </lineage>
</organism>
<feature type="binding site" evidence="10">
    <location>
        <begin position="13"/>
        <end position="18"/>
    </location>
    <ligand>
        <name>substrate</name>
    </ligand>
</feature>
<feature type="binding site" evidence="10">
    <location>
        <begin position="11"/>
        <end position="18"/>
    </location>
    <ligand>
        <name>ATP</name>
        <dbReference type="ChEBI" id="CHEBI:30616"/>
    </ligand>
</feature>
<evidence type="ECO:0000256" key="2">
    <source>
        <dbReference type="ARBA" id="ARBA00003213"/>
    </source>
</evidence>
<keyword evidence="15" id="KW-1185">Reference proteome</keyword>
<dbReference type="InterPro" id="IPR027417">
    <property type="entry name" value="P-loop_NTPase"/>
</dbReference>
<keyword evidence="6 10" id="KW-0547">Nucleotide-binding</keyword>
<evidence type="ECO:0000256" key="3">
    <source>
        <dbReference type="ARBA" id="ARBA00005842"/>
    </source>
</evidence>
<dbReference type="AlphaFoldDB" id="A0A448VQV1"/>
<evidence type="ECO:0000313" key="14">
    <source>
        <dbReference type="EMBL" id="VEJ52082.1"/>
    </source>
</evidence>
<evidence type="ECO:0000256" key="11">
    <source>
        <dbReference type="RuleBase" id="RU003783"/>
    </source>
</evidence>
<sequence length="312" mass="34990">MHTPKALALLGPTASGKTGLALALSQHFPIEIISLDSALVYKNMDIGTAKPTAAEMAAVPHHLINIISPLQSYSAAEFVTDCVRLVDDIHARGRLPLIVGGTMMYFHALTEGLNRLPQADGHVRSRLQAEKAEFGLSHLYRRLQEIDPETAGRLEPQDSQRIERALEVYALTGKPLSVHFSEQAAFSPPLSLHTVALLPEDRAKLHTQIARRFDLMLEQGLIDEMHNLKALYPELDENMPSMRCVGYRQAWDYLEGRLNYESFIEKGVAATRQLAKRQLTWLRKIPFSQSTDPYRDNIFQTASEAAKRHFGL</sequence>
<evidence type="ECO:0000256" key="5">
    <source>
        <dbReference type="ARBA" id="ARBA00022694"/>
    </source>
</evidence>
<accession>A0A448VQV1</accession>